<dbReference type="GO" id="GO:0005524">
    <property type="term" value="F:ATP binding"/>
    <property type="evidence" value="ECO:0007669"/>
    <property type="project" value="UniProtKB-KW"/>
</dbReference>
<organism evidence="9 10">
    <name type="scientific">Oleiharenicola lentus</name>
    <dbReference type="NCBI Taxonomy" id="2508720"/>
    <lineage>
        <taxon>Bacteria</taxon>
        <taxon>Pseudomonadati</taxon>
        <taxon>Verrucomicrobiota</taxon>
        <taxon>Opitutia</taxon>
        <taxon>Opitutales</taxon>
        <taxon>Opitutaceae</taxon>
        <taxon>Oleiharenicola</taxon>
    </lineage>
</organism>
<evidence type="ECO:0000256" key="1">
    <source>
        <dbReference type="ARBA" id="ARBA00005715"/>
    </source>
</evidence>
<evidence type="ECO:0000256" key="3">
    <source>
        <dbReference type="ARBA" id="ARBA00022741"/>
    </source>
</evidence>
<evidence type="ECO:0000256" key="5">
    <source>
        <dbReference type="ARBA" id="ARBA00022840"/>
    </source>
</evidence>
<evidence type="ECO:0000313" key="9">
    <source>
        <dbReference type="EMBL" id="RXK56344.1"/>
    </source>
</evidence>
<keyword evidence="5" id="KW-0067">ATP-binding</keyword>
<gene>
    <name evidence="9" type="ORF">ESB00_10865</name>
</gene>
<name>A0A4Q1CBA1_9BACT</name>
<sequence>MPETLRPLSRADALANLPAEWPEDLLPGLAVAARTAPKLVVLDDDPTGTQTVQNIQVVTDWKVETLATALQGDAPGFYILTNSRSLASAATRALHLELAANLRAAAVQTGTLFTVFSRGDSTLRGHYPLETDTLAEALGPFHGTLIVPYFEAGGRITLDGIHYVAEGDQLVPAGETAFARDPTFGYRQSFLPAWVEEKTGGRVPAGEVVHLPLSVLRTEGPSGVASRLIALPANRIVVSDAVARRDIEVLALGLLQAETAGLRFLVRTAASLVAARLGQAPQPLLDGRAFSIPALSTGGLIVVGSYVPKSTAQVRALRAALPVREVEVRVPDLLSPTQRQAAVKNAALRINQLLSLGELVLLVTSRDLVTGASPEESLAIVGRVSSAVVEIVRQLTVRPRFLIAKGGITSSDVATAGLGVRRATVQGQLLPGVPVWRLGAESKFPGLDYVIFPGNVGGESALVEAVNRLQSSPAL</sequence>
<feature type="domain" description="Four-carbon acid sugar kinase N-terminal" evidence="7">
    <location>
        <begin position="39"/>
        <end position="275"/>
    </location>
</feature>
<dbReference type="Proteomes" id="UP000290218">
    <property type="component" value="Unassembled WGS sequence"/>
</dbReference>
<proteinExistence type="inferred from homology"/>
<keyword evidence="6" id="KW-0119">Carbohydrate metabolism</keyword>
<dbReference type="EMBL" id="SDHX01000001">
    <property type="protein sequence ID" value="RXK56344.1"/>
    <property type="molecule type" value="Genomic_DNA"/>
</dbReference>
<evidence type="ECO:0000256" key="6">
    <source>
        <dbReference type="ARBA" id="ARBA00023277"/>
    </source>
</evidence>
<dbReference type="InterPro" id="IPR042213">
    <property type="entry name" value="NBD_C_sf"/>
</dbReference>
<reference evidence="9 10" key="1">
    <citation type="submission" date="2019-01" db="EMBL/GenBank/DDBJ databases">
        <title>Lacunisphaera sp. strain TWA-58.</title>
        <authorList>
            <person name="Chen W.-M."/>
        </authorList>
    </citation>
    <scope>NUCLEOTIDE SEQUENCE [LARGE SCALE GENOMIC DNA]</scope>
    <source>
        <strain evidence="9 10">TWA-58</strain>
    </source>
</reference>
<feature type="domain" description="Four-carbon acid sugar kinase nucleotide binding" evidence="8">
    <location>
        <begin position="300"/>
        <end position="462"/>
    </location>
</feature>
<evidence type="ECO:0000259" key="8">
    <source>
        <dbReference type="Pfam" id="PF17042"/>
    </source>
</evidence>
<keyword evidence="4" id="KW-0418">Kinase</keyword>
<protein>
    <recommendedName>
        <fullName evidence="11">Hydroxyacid dehydrogenase</fullName>
    </recommendedName>
</protein>
<comment type="caution">
    <text evidence="9">The sequence shown here is derived from an EMBL/GenBank/DDBJ whole genome shotgun (WGS) entry which is preliminary data.</text>
</comment>
<comment type="similarity">
    <text evidence="1">Belongs to the four-carbon acid sugar kinase family.</text>
</comment>
<dbReference type="Gene3D" id="3.40.50.10840">
    <property type="entry name" value="Putative sugar-binding, N-terminal domain"/>
    <property type="match status" value="1"/>
</dbReference>
<evidence type="ECO:0000256" key="2">
    <source>
        <dbReference type="ARBA" id="ARBA00022679"/>
    </source>
</evidence>
<dbReference type="InterPro" id="IPR010737">
    <property type="entry name" value="4-carb_acid_sugar_kinase_N"/>
</dbReference>
<keyword evidence="10" id="KW-1185">Reference proteome</keyword>
<dbReference type="RefSeq" id="WP_129047712.1">
    <property type="nucleotide sequence ID" value="NZ_SDHX01000001.1"/>
</dbReference>
<dbReference type="InterPro" id="IPR031475">
    <property type="entry name" value="NBD_C"/>
</dbReference>
<evidence type="ECO:0000259" key="7">
    <source>
        <dbReference type="Pfam" id="PF07005"/>
    </source>
</evidence>
<dbReference type="Pfam" id="PF17042">
    <property type="entry name" value="NBD_C"/>
    <property type="match status" value="1"/>
</dbReference>
<keyword evidence="2" id="KW-0808">Transferase</keyword>
<dbReference type="Gene3D" id="3.40.980.20">
    <property type="entry name" value="Four-carbon acid sugar kinase, nucleotide binding domain"/>
    <property type="match status" value="1"/>
</dbReference>
<evidence type="ECO:0008006" key="11">
    <source>
        <dbReference type="Google" id="ProtNLM"/>
    </source>
</evidence>
<dbReference type="AlphaFoldDB" id="A0A4Q1CBA1"/>
<evidence type="ECO:0000256" key="4">
    <source>
        <dbReference type="ARBA" id="ARBA00022777"/>
    </source>
</evidence>
<keyword evidence="3" id="KW-0547">Nucleotide-binding</keyword>
<dbReference type="Pfam" id="PF07005">
    <property type="entry name" value="SBD_N"/>
    <property type="match status" value="1"/>
</dbReference>
<dbReference type="SUPFAM" id="SSF142764">
    <property type="entry name" value="YgbK-like"/>
    <property type="match status" value="1"/>
</dbReference>
<dbReference type="InterPro" id="IPR037051">
    <property type="entry name" value="4-carb_acid_sugar_kinase_N_sf"/>
</dbReference>
<dbReference type="OrthoDB" id="153193at2"/>
<dbReference type="GO" id="GO:0016301">
    <property type="term" value="F:kinase activity"/>
    <property type="evidence" value="ECO:0007669"/>
    <property type="project" value="UniProtKB-KW"/>
</dbReference>
<accession>A0A4Q1CBA1</accession>
<evidence type="ECO:0000313" key="10">
    <source>
        <dbReference type="Proteomes" id="UP000290218"/>
    </source>
</evidence>